<dbReference type="Gene3D" id="2.40.50.140">
    <property type="entry name" value="Nucleic acid-binding proteins"/>
    <property type="match status" value="1"/>
</dbReference>
<dbReference type="InterPro" id="IPR051231">
    <property type="entry name" value="SOSS-B"/>
</dbReference>
<dbReference type="STRING" id="69332.A0A388JME0"/>
<gene>
    <name evidence="2" type="ORF">CBR_g24266</name>
</gene>
<dbReference type="GO" id="GO:0070876">
    <property type="term" value="C:SOSS complex"/>
    <property type="evidence" value="ECO:0007669"/>
    <property type="project" value="TreeGrafter"/>
</dbReference>
<dbReference type="Proteomes" id="UP000265515">
    <property type="component" value="Unassembled WGS sequence"/>
</dbReference>
<evidence type="ECO:0008006" key="4">
    <source>
        <dbReference type="Google" id="ProtNLM"/>
    </source>
</evidence>
<evidence type="ECO:0000313" key="3">
    <source>
        <dbReference type="Proteomes" id="UP000265515"/>
    </source>
</evidence>
<evidence type="ECO:0000313" key="2">
    <source>
        <dbReference type="EMBL" id="GBG58915.1"/>
    </source>
</evidence>
<dbReference type="Gramene" id="GBG58915">
    <property type="protein sequence ID" value="GBG58915"/>
    <property type="gene ID" value="CBR_g24266"/>
</dbReference>
<keyword evidence="1" id="KW-0238">DNA-binding</keyword>
<dbReference type="GO" id="GO:0005694">
    <property type="term" value="C:chromosome"/>
    <property type="evidence" value="ECO:0007669"/>
    <property type="project" value="UniProtKB-ARBA"/>
</dbReference>
<name>A0A388JME0_CHABU</name>
<dbReference type="GO" id="GO:0010212">
    <property type="term" value="P:response to ionizing radiation"/>
    <property type="evidence" value="ECO:0007669"/>
    <property type="project" value="TreeGrafter"/>
</dbReference>
<dbReference type="SUPFAM" id="SSF50249">
    <property type="entry name" value="Nucleic acid-binding proteins"/>
    <property type="match status" value="1"/>
</dbReference>
<evidence type="ECO:0000256" key="1">
    <source>
        <dbReference type="ARBA" id="ARBA00023125"/>
    </source>
</evidence>
<accession>A0A388JME0</accession>
<dbReference type="FunFam" id="2.40.50.140:FF:000072">
    <property type="entry name" value="SOSS complex subunit B2"/>
    <property type="match status" value="1"/>
</dbReference>
<dbReference type="PANTHER" id="PTHR13356:SF0">
    <property type="entry name" value="SOSS COMPLEX SUBUNIT B HOMOLOG"/>
    <property type="match status" value="1"/>
</dbReference>
<dbReference type="AlphaFoldDB" id="A0A388JME0"/>
<dbReference type="GO" id="GO:0000724">
    <property type="term" value="P:double-strand break repair via homologous recombination"/>
    <property type="evidence" value="ECO:0007669"/>
    <property type="project" value="TreeGrafter"/>
</dbReference>
<keyword evidence="3" id="KW-1185">Reference proteome</keyword>
<dbReference type="OrthoDB" id="295715at2759"/>
<dbReference type="OMA" id="SVHIQLW"/>
<comment type="caution">
    <text evidence="2">The sequence shown here is derived from an EMBL/GenBank/DDBJ whole genome shotgun (WGS) entry which is preliminary data.</text>
</comment>
<dbReference type="GO" id="GO:0003677">
    <property type="term" value="F:DNA binding"/>
    <property type="evidence" value="ECO:0007669"/>
    <property type="project" value="UniProtKB-KW"/>
</dbReference>
<organism evidence="2 3">
    <name type="scientific">Chara braunii</name>
    <name type="common">Braun's stonewort</name>
    <dbReference type="NCBI Taxonomy" id="69332"/>
    <lineage>
        <taxon>Eukaryota</taxon>
        <taxon>Viridiplantae</taxon>
        <taxon>Streptophyta</taxon>
        <taxon>Charophyceae</taxon>
        <taxon>Charales</taxon>
        <taxon>Characeae</taxon>
        <taxon>Chara</taxon>
    </lineage>
</organism>
<dbReference type="EMBL" id="BFEA01000002">
    <property type="protein sequence ID" value="GBG58915.1"/>
    <property type="molecule type" value="Genomic_DNA"/>
</dbReference>
<sequence length="141" mass="15559">MSNRSSSQSKCVMIEDLRPSPGNHVTTVFIVLEKPDARKIGGDHGAGRICTALVADSTAAVNLQLCGSEIDAFKPGDIVRLTDGLFSFEKTNLALRAGRKGHLEKIGEFCMVFKEQPNMSRLQWVQEPSSRQMIPKMARRV</sequence>
<dbReference type="GO" id="GO:0044818">
    <property type="term" value="P:mitotic G2/M transition checkpoint"/>
    <property type="evidence" value="ECO:0007669"/>
    <property type="project" value="TreeGrafter"/>
</dbReference>
<dbReference type="PANTHER" id="PTHR13356">
    <property type="entry name" value="OB FOLD NUCLEIC ACID BINDING PROTEIN-RELATED"/>
    <property type="match status" value="1"/>
</dbReference>
<protein>
    <recommendedName>
        <fullName evidence="4">OB domain-containing protein</fullName>
    </recommendedName>
</protein>
<reference evidence="2 3" key="1">
    <citation type="journal article" date="2018" name="Cell">
        <title>The Chara Genome: Secondary Complexity and Implications for Plant Terrestrialization.</title>
        <authorList>
            <person name="Nishiyama T."/>
            <person name="Sakayama H."/>
            <person name="Vries J.D."/>
            <person name="Buschmann H."/>
            <person name="Saint-Marcoux D."/>
            <person name="Ullrich K.K."/>
            <person name="Haas F.B."/>
            <person name="Vanderstraeten L."/>
            <person name="Becker D."/>
            <person name="Lang D."/>
            <person name="Vosolsobe S."/>
            <person name="Rombauts S."/>
            <person name="Wilhelmsson P.K.I."/>
            <person name="Janitza P."/>
            <person name="Kern R."/>
            <person name="Heyl A."/>
            <person name="Rumpler F."/>
            <person name="Villalobos L.I.A.C."/>
            <person name="Clay J.M."/>
            <person name="Skokan R."/>
            <person name="Toyoda A."/>
            <person name="Suzuki Y."/>
            <person name="Kagoshima H."/>
            <person name="Schijlen E."/>
            <person name="Tajeshwar N."/>
            <person name="Catarino B."/>
            <person name="Hetherington A.J."/>
            <person name="Saltykova A."/>
            <person name="Bonnot C."/>
            <person name="Breuninger H."/>
            <person name="Symeonidi A."/>
            <person name="Radhakrishnan G.V."/>
            <person name="Van Nieuwerburgh F."/>
            <person name="Deforce D."/>
            <person name="Chang C."/>
            <person name="Karol K.G."/>
            <person name="Hedrich R."/>
            <person name="Ulvskov P."/>
            <person name="Glockner G."/>
            <person name="Delwiche C.F."/>
            <person name="Petrasek J."/>
            <person name="Van de Peer Y."/>
            <person name="Friml J."/>
            <person name="Beilby M."/>
            <person name="Dolan L."/>
            <person name="Kohara Y."/>
            <person name="Sugano S."/>
            <person name="Fujiyama A."/>
            <person name="Delaux P.-M."/>
            <person name="Quint M."/>
            <person name="TheiBen G."/>
            <person name="Hagemann M."/>
            <person name="Harholt J."/>
            <person name="Dunand C."/>
            <person name="Zachgo S."/>
            <person name="Langdale J."/>
            <person name="Maumus F."/>
            <person name="Straeten D.V.D."/>
            <person name="Gould S.B."/>
            <person name="Rensing S.A."/>
        </authorList>
    </citation>
    <scope>NUCLEOTIDE SEQUENCE [LARGE SCALE GENOMIC DNA]</scope>
    <source>
        <strain evidence="2 3">S276</strain>
    </source>
</reference>
<dbReference type="InterPro" id="IPR012340">
    <property type="entry name" value="NA-bd_OB-fold"/>
</dbReference>
<proteinExistence type="predicted"/>